<evidence type="ECO:0000259" key="3">
    <source>
        <dbReference type="Pfam" id="PF26366"/>
    </source>
</evidence>
<evidence type="ECO:0000313" key="5">
    <source>
        <dbReference type="Proteomes" id="UP001213972"/>
    </source>
</evidence>
<dbReference type="InterPro" id="IPR058407">
    <property type="entry name" value="DUF8094"/>
</dbReference>
<keyword evidence="2" id="KW-0472">Membrane</keyword>
<evidence type="ECO:0000256" key="2">
    <source>
        <dbReference type="SAM" id="Phobius"/>
    </source>
</evidence>
<sequence length="598" mass="63026">MRFVWAVAAFVLATVMIGAGIAQRTVLQGPKSETQAIQIDESVPYVLVDGGVLSSHSGSQTLRVQGEGTIFAAYGRTDDMQAWLARSDYVHVTESGDRVTTTAVAPVPVDDADSEAAEAPTTPVGSDLWVDEFQQEDVLITPLQLPADMSVLVASDGVAAAPTQLSITWPTGVTTPWAGPLIVGGGIMLAIGVVLYVLGVRHVRRSRGPRRKGLPLTPTEPIDLSESASEKGVISASPTRRQLSGGRRAFVALPVVLASALLVTGCSADSWPQFASSATPSPSATVVVPEGQDDPPAVTKAQAERILARIAEQVAAADEKNSAKAAAERLEGAALATRTTNYTLRKELKDLDPLPAIPTANLKILLPEAFEGWPRTFFAVVEDADSGVATIMTVTQRDAWSNYKLSYIANMVADASLNVAPEYIGAPKVQPDSAFLVLAPQDLAAAYADVLDNGEDSEYAALFEEESDSFRALVADNRADRVAQFNKTGSKTGKIAFAASAGKADPVAMATLDSGAIVAVLVNESDSVTPTNDDAVIKVPDDNKVVKALSGVSQSATGFTTTYADQLFFFVPSQSSTERIQFLGYSSDILSAKVVKKK</sequence>
<evidence type="ECO:0000256" key="1">
    <source>
        <dbReference type="SAM" id="MobiDB-lite"/>
    </source>
</evidence>
<dbReference type="GO" id="GO:0016740">
    <property type="term" value="F:transferase activity"/>
    <property type="evidence" value="ECO:0007669"/>
    <property type="project" value="UniProtKB-KW"/>
</dbReference>
<dbReference type="Pfam" id="PF26366">
    <property type="entry name" value="DUF8094"/>
    <property type="match status" value="1"/>
</dbReference>
<keyword evidence="2" id="KW-1133">Transmembrane helix</keyword>
<reference evidence="4" key="1">
    <citation type="submission" date="2023-03" db="EMBL/GenBank/DDBJ databases">
        <title>Andean soil-derived lignocellulolytic bacterial consortium as a source of novel taxa and putative plastic-active enzymes.</title>
        <authorList>
            <person name="Diaz-Garcia L."/>
            <person name="Chuvochina M."/>
            <person name="Feuerriegel G."/>
            <person name="Bunk B."/>
            <person name="Sproer C."/>
            <person name="Streit W.R."/>
            <person name="Rodriguez L.M."/>
            <person name="Overmann J."/>
            <person name="Jimenez D.J."/>
        </authorList>
    </citation>
    <scope>NUCLEOTIDE SEQUENCE</scope>
    <source>
        <strain evidence="4">MAG 4610</strain>
    </source>
</reference>
<name>A0AAJ5W4A0_9MICO</name>
<evidence type="ECO:0000313" key="4">
    <source>
        <dbReference type="EMBL" id="WEK14518.1"/>
    </source>
</evidence>
<dbReference type="EMBL" id="CP119321">
    <property type="protein sequence ID" value="WEK14518.1"/>
    <property type="molecule type" value="Genomic_DNA"/>
</dbReference>
<dbReference type="Proteomes" id="UP001213972">
    <property type="component" value="Chromosome"/>
</dbReference>
<proteinExistence type="predicted"/>
<feature type="region of interest" description="Disordered" evidence="1">
    <location>
        <begin position="208"/>
        <end position="236"/>
    </location>
</feature>
<feature type="transmembrane region" description="Helical" evidence="2">
    <location>
        <begin position="249"/>
        <end position="271"/>
    </location>
</feature>
<accession>A0AAJ5W4A0</accession>
<gene>
    <name evidence="4" type="ORF">P0Y48_04765</name>
</gene>
<protein>
    <submittedName>
        <fullName evidence="4">Glycosyl transferase</fullName>
    </submittedName>
</protein>
<organism evidence="4 5">
    <name type="scientific">Candidatus Microbacterium phytovorans</name>
    <dbReference type="NCBI Taxonomy" id="3121374"/>
    <lineage>
        <taxon>Bacteria</taxon>
        <taxon>Bacillati</taxon>
        <taxon>Actinomycetota</taxon>
        <taxon>Actinomycetes</taxon>
        <taxon>Micrococcales</taxon>
        <taxon>Microbacteriaceae</taxon>
        <taxon>Microbacterium</taxon>
    </lineage>
</organism>
<keyword evidence="4" id="KW-0808">Transferase</keyword>
<feature type="domain" description="DUF8094" evidence="3">
    <location>
        <begin position="296"/>
        <end position="593"/>
    </location>
</feature>
<dbReference type="AlphaFoldDB" id="A0AAJ5W4A0"/>
<keyword evidence="2" id="KW-0812">Transmembrane</keyword>
<feature type="transmembrane region" description="Helical" evidence="2">
    <location>
        <begin position="177"/>
        <end position="198"/>
    </location>
</feature>